<dbReference type="CDD" id="cd10527">
    <property type="entry name" value="SET_LSMT"/>
    <property type="match status" value="1"/>
</dbReference>
<dbReference type="SUPFAM" id="SSF82199">
    <property type="entry name" value="SET domain"/>
    <property type="match status" value="1"/>
</dbReference>
<gene>
    <name evidence="2" type="ORF">GSCOC_T00036840001</name>
</gene>
<organism evidence="2 3">
    <name type="scientific">Coffea canephora</name>
    <name type="common">Robusta coffee</name>
    <dbReference type="NCBI Taxonomy" id="49390"/>
    <lineage>
        <taxon>Eukaryota</taxon>
        <taxon>Viridiplantae</taxon>
        <taxon>Streptophyta</taxon>
        <taxon>Embryophyta</taxon>
        <taxon>Tracheophyta</taxon>
        <taxon>Spermatophyta</taxon>
        <taxon>Magnoliopsida</taxon>
        <taxon>eudicotyledons</taxon>
        <taxon>Gunneridae</taxon>
        <taxon>Pentapetalae</taxon>
        <taxon>asterids</taxon>
        <taxon>lamiids</taxon>
        <taxon>Gentianales</taxon>
        <taxon>Rubiaceae</taxon>
        <taxon>Ixoroideae</taxon>
        <taxon>Gardenieae complex</taxon>
        <taxon>Bertiereae - Coffeeae clade</taxon>
        <taxon>Coffeeae</taxon>
        <taxon>Coffea</taxon>
    </lineage>
</organism>
<dbReference type="PANTHER" id="PTHR13271:SF91">
    <property type="entry name" value="PROTEIN SET DOMAIN GROUP 40"/>
    <property type="match status" value="1"/>
</dbReference>
<accession>A0A068U0A3</accession>
<sequence length="481" mass="53942">MAKEEDDAANLEFFLHWASELGISDSSSSTLPHKDSTFLPSCLGHSLVVSHFPDAGGRGLAAARELRKGELILRVPKAALMTSESLMVKDQVLSACIKSHPFLSSTQILTIALLNEVNKGKSSWWYPYLKQLPRSYDTLAGFGQFEIQALQVDDAIWAAEKAAGKAKLEWQEASVVMAELKLKPPLQTFKAWLWASATISSRTMHVPWDDAGCLCPVGDFFNYAAPAEEPCGNKTLGSCGNGFSMQTEGSSEANAQRLTDAGFEDDVGAYCFYAKRNYREKEQVLLSYGMYTNLELLEHYGFLLDDNPNDMAFIPLEPDMYTLCSWPKELLYIDQDGKPSFALLSAMRLWATPPNKRRSVGHLAYSGKQISVENEITVMGWIAKKCQDMLQNLRTSIEQDKLLLSSIGKIEDIFLPVELEKLPSICSTELRAFLESHEPTNEEAFNNLHIPRKARRSISRWILAVQWRLSYKRKLLCCIAE</sequence>
<dbReference type="EMBL" id="HG739091">
    <property type="protein sequence ID" value="CDP01702.1"/>
    <property type="molecule type" value="Genomic_DNA"/>
</dbReference>
<dbReference type="Gramene" id="CDP01702">
    <property type="protein sequence ID" value="CDP01702"/>
    <property type="gene ID" value="GSCOC_T00036840001"/>
</dbReference>
<evidence type="ECO:0000313" key="3">
    <source>
        <dbReference type="Proteomes" id="UP000295252"/>
    </source>
</evidence>
<dbReference type="OrthoDB" id="441812at2759"/>
<dbReference type="PANTHER" id="PTHR13271">
    <property type="entry name" value="UNCHARACTERIZED PUTATIVE METHYLTRANSFERASE"/>
    <property type="match status" value="1"/>
</dbReference>
<dbReference type="Pfam" id="PF09273">
    <property type="entry name" value="Rubis-subs-bind"/>
    <property type="match status" value="1"/>
</dbReference>
<name>A0A068U0A3_COFCA</name>
<dbReference type="GO" id="GO:0016279">
    <property type="term" value="F:protein-lysine N-methyltransferase activity"/>
    <property type="evidence" value="ECO:0007669"/>
    <property type="project" value="TreeGrafter"/>
</dbReference>
<keyword evidence="3" id="KW-1185">Reference proteome</keyword>
<dbReference type="FunFam" id="3.90.1410.10:FF:000012">
    <property type="entry name" value="Protein SET DOMAIN GROUP 40"/>
    <property type="match status" value="1"/>
</dbReference>
<protein>
    <recommendedName>
        <fullName evidence="1">SET domain-containing protein</fullName>
    </recommendedName>
</protein>
<dbReference type="InterPro" id="IPR050600">
    <property type="entry name" value="SETD3_SETD6_MTase"/>
</dbReference>
<dbReference type="InParanoid" id="A0A068U0A3"/>
<dbReference type="InterPro" id="IPR046341">
    <property type="entry name" value="SET_dom_sf"/>
</dbReference>
<reference evidence="3" key="1">
    <citation type="journal article" date="2014" name="Science">
        <title>The coffee genome provides insight into the convergent evolution of caffeine biosynthesis.</title>
        <authorList>
            <person name="Denoeud F."/>
            <person name="Carretero-Paulet L."/>
            <person name="Dereeper A."/>
            <person name="Droc G."/>
            <person name="Guyot R."/>
            <person name="Pietrella M."/>
            <person name="Zheng C."/>
            <person name="Alberti A."/>
            <person name="Anthony F."/>
            <person name="Aprea G."/>
            <person name="Aury J.M."/>
            <person name="Bento P."/>
            <person name="Bernard M."/>
            <person name="Bocs S."/>
            <person name="Campa C."/>
            <person name="Cenci A."/>
            <person name="Combes M.C."/>
            <person name="Crouzillat D."/>
            <person name="Da Silva C."/>
            <person name="Daddiego L."/>
            <person name="De Bellis F."/>
            <person name="Dussert S."/>
            <person name="Garsmeur O."/>
            <person name="Gayraud T."/>
            <person name="Guignon V."/>
            <person name="Jahn K."/>
            <person name="Jamilloux V."/>
            <person name="Joet T."/>
            <person name="Labadie K."/>
            <person name="Lan T."/>
            <person name="Leclercq J."/>
            <person name="Lepelley M."/>
            <person name="Leroy T."/>
            <person name="Li L.T."/>
            <person name="Librado P."/>
            <person name="Lopez L."/>
            <person name="Munoz A."/>
            <person name="Noel B."/>
            <person name="Pallavicini A."/>
            <person name="Perrotta G."/>
            <person name="Poncet V."/>
            <person name="Pot D."/>
            <person name="Priyono X."/>
            <person name="Rigoreau M."/>
            <person name="Rouard M."/>
            <person name="Rozas J."/>
            <person name="Tranchant-Dubreuil C."/>
            <person name="VanBuren R."/>
            <person name="Zhang Q."/>
            <person name="Andrade A.C."/>
            <person name="Argout X."/>
            <person name="Bertrand B."/>
            <person name="de Kochko A."/>
            <person name="Graziosi G."/>
            <person name="Henry R.J."/>
            <person name="Jayarama X."/>
            <person name="Ming R."/>
            <person name="Nagai C."/>
            <person name="Rounsley S."/>
            <person name="Sankoff D."/>
            <person name="Giuliano G."/>
            <person name="Albert V.A."/>
            <person name="Wincker P."/>
            <person name="Lashermes P."/>
        </authorList>
    </citation>
    <scope>NUCLEOTIDE SEQUENCE [LARGE SCALE GENOMIC DNA]</scope>
    <source>
        <strain evidence="3">cv. DH200-94</strain>
    </source>
</reference>
<dbReference type="Pfam" id="PF00856">
    <property type="entry name" value="SET"/>
    <property type="match status" value="1"/>
</dbReference>
<dbReference type="PhylomeDB" id="A0A068U0A3"/>
<dbReference type="InterPro" id="IPR001214">
    <property type="entry name" value="SET_dom"/>
</dbReference>
<evidence type="ECO:0000259" key="1">
    <source>
        <dbReference type="PROSITE" id="PS50280"/>
    </source>
</evidence>
<dbReference type="InterPro" id="IPR015353">
    <property type="entry name" value="Rubisco_LSMT_subst-bd"/>
</dbReference>
<dbReference type="OMA" id="TFRSWLW"/>
<dbReference type="PROSITE" id="PS50280">
    <property type="entry name" value="SET"/>
    <property type="match status" value="1"/>
</dbReference>
<dbReference type="AlphaFoldDB" id="A0A068U0A3"/>
<proteinExistence type="predicted"/>
<evidence type="ECO:0000313" key="2">
    <source>
        <dbReference type="EMBL" id="CDP01702.1"/>
    </source>
</evidence>
<dbReference type="FunCoup" id="A0A068U0A3">
    <property type="interactions" value="366"/>
</dbReference>
<feature type="domain" description="SET" evidence="1">
    <location>
        <begin position="45"/>
        <end position="289"/>
    </location>
</feature>
<dbReference type="STRING" id="49390.A0A068U0A3"/>
<dbReference type="Proteomes" id="UP000295252">
    <property type="component" value="Chromosome IX"/>
</dbReference>
<dbReference type="Gene3D" id="3.90.1410.10">
    <property type="entry name" value="set domain protein methyltransferase, domain 1"/>
    <property type="match status" value="1"/>
</dbReference>